<dbReference type="RefSeq" id="WP_028858192.1">
    <property type="nucleotide sequence ID" value="NZ_CAJHAQ010000001.1"/>
</dbReference>
<gene>
    <name evidence="2" type="ORF">NCTC10526_00740</name>
</gene>
<dbReference type="AlphaFoldDB" id="A0A379LKX0"/>
<evidence type="ECO:0008006" key="4">
    <source>
        <dbReference type="Google" id="ProtNLM"/>
    </source>
</evidence>
<feature type="region of interest" description="Disordered" evidence="1">
    <location>
        <begin position="223"/>
        <end position="256"/>
    </location>
</feature>
<protein>
    <recommendedName>
        <fullName evidence="4">Phage tail lysozyme domain-containing protein</fullName>
    </recommendedName>
</protein>
<dbReference type="Gene3D" id="1.10.530.10">
    <property type="match status" value="1"/>
</dbReference>
<organism evidence="2 3">
    <name type="scientific">Psychrobacter phenylpyruvicus</name>
    <dbReference type="NCBI Taxonomy" id="29432"/>
    <lineage>
        <taxon>Bacteria</taxon>
        <taxon>Pseudomonadati</taxon>
        <taxon>Pseudomonadota</taxon>
        <taxon>Gammaproteobacteria</taxon>
        <taxon>Moraxellales</taxon>
        <taxon>Moraxellaceae</taxon>
        <taxon>Psychrobacter</taxon>
    </lineage>
</organism>
<dbReference type="STRING" id="1123034.GCA_000685805_00546"/>
<reference evidence="2 3" key="1">
    <citation type="submission" date="2018-06" db="EMBL/GenBank/DDBJ databases">
        <authorList>
            <consortium name="Pathogen Informatics"/>
            <person name="Doyle S."/>
        </authorList>
    </citation>
    <scope>NUCLEOTIDE SEQUENCE [LARGE SCALE GENOMIC DNA]</scope>
    <source>
        <strain evidence="2 3">NCTC10526</strain>
    </source>
</reference>
<feature type="region of interest" description="Disordered" evidence="1">
    <location>
        <begin position="317"/>
        <end position="343"/>
    </location>
</feature>
<evidence type="ECO:0000313" key="2">
    <source>
        <dbReference type="EMBL" id="SUD90414.1"/>
    </source>
</evidence>
<dbReference type="EMBL" id="UGVC01000001">
    <property type="protein sequence ID" value="SUD90414.1"/>
    <property type="molecule type" value="Genomic_DNA"/>
</dbReference>
<evidence type="ECO:0000313" key="3">
    <source>
        <dbReference type="Proteomes" id="UP000254123"/>
    </source>
</evidence>
<accession>A0A379LKX0</accession>
<sequence length="343" mass="37667">MEKLQDGTPLNVAVYKAYRNAGLSHSQALAITAEVGRENGFQSKYLFGTHTDPAANTKGGAIKNVGMLSWNQGRGNALASFLSKNGLLGNNGIQRSQAALNAQARFSVAEMKSPKYASKLKTFWNNPNANPEAFSSELGKHYVVWAYGQDTIRAEGGGRTAFDWKKHDNRRRNHLQSLLNMTGGGYESEPQRPGTVSVDQLRAMQRPNTISVSDLEQRLARPEAIPVDKLRQPQQSSVIASSSEPEPAQPEPQPSGKLQAITAELPKLKEQGLNPYQALYTLAQRDDDVGTSIRGAFNDGMNTEQMANYFGVNDIWQSQNEPSSNTLQISENREYQTPILSQG</sequence>
<dbReference type="Proteomes" id="UP000254123">
    <property type="component" value="Unassembled WGS sequence"/>
</dbReference>
<feature type="compositionally biased region" description="Polar residues" evidence="1">
    <location>
        <begin position="317"/>
        <end position="330"/>
    </location>
</feature>
<proteinExistence type="predicted"/>
<evidence type="ECO:0000256" key="1">
    <source>
        <dbReference type="SAM" id="MobiDB-lite"/>
    </source>
</evidence>
<name>A0A379LKX0_9GAMM</name>
<keyword evidence="3" id="KW-1185">Reference proteome</keyword>